<evidence type="ECO:0000313" key="17">
    <source>
        <dbReference type="EMBL" id="SHE61494.1"/>
    </source>
</evidence>
<comment type="cofactor">
    <cofactor evidence="13">
        <name>Zn(2+)</name>
        <dbReference type="ChEBI" id="CHEBI:29105"/>
    </cofactor>
    <text evidence="13">Binds 1 zinc ion per subunit.</text>
</comment>
<keyword evidence="4 13" id="KW-0436">Ligase</keyword>
<evidence type="ECO:0000256" key="11">
    <source>
        <dbReference type="ARBA" id="ARBA00023146"/>
    </source>
</evidence>
<dbReference type="PROSITE" id="PS50862">
    <property type="entry name" value="AA_TRNA_LIGASE_II"/>
    <property type="match status" value="1"/>
</dbReference>
<evidence type="ECO:0000256" key="10">
    <source>
        <dbReference type="ARBA" id="ARBA00022917"/>
    </source>
</evidence>
<organism evidence="17 18">
    <name type="scientific">Cnuella takakiae</name>
    <dbReference type="NCBI Taxonomy" id="1302690"/>
    <lineage>
        <taxon>Bacteria</taxon>
        <taxon>Pseudomonadati</taxon>
        <taxon>Bacteroidota</taxon>
        <taxon>Chitinophagia</taxon>
        <taxon>Chitinophagales</taxon>
        <taxon>Chitinophagaceae</taxon>
        <taxon>Cnuella</taxon>
    </lineage>
</organism>
<dbReference type="InterPro" id="IPR002314">
    <property type="entry name" value="aa-tRNA-synt_IIb"/>
</dbReference>
<feature type="coiled-coil region" evidence="14">
    <location>
        <begin position="127"/>
        <end position="154"/>
    </location>
</feature>
<dbReference type="EC" id="6.1.1.3" evidence="13"/>
<evidence type="ECO:0000256" key="2">
    <source>
        <dbReference type="ARBA" id="ARBA00022490"/>
    </source>
</evidence>
<feature type="domain" description="TGS" evidence="16">
    <location>
        <begin position="16"/>
        <end position="77"/>
    </location>
</feature>
<evidence type="ECO:0000256" key="4">
    <source>
        <dbReference type="ARBA" id="ARBA00022598"/>
    </source>
</evidence>
<dbReference type="FunFam" id="3.30.980.10:FF:000005">
    <property type="entry name" value="Threonyl-tRNA synthetase, mitochondrial"/>
    <property type="match status" value="1"/>
</dbReference>
<dbReference type="FunFam" id="3.30.54.20:FF:000002">
    <property type="entry name" value="Threonine--tRNA ligase"/>
    <property type="match status" value="1"/>
</dbReference>
<dbReference type="InterPro" id="IPR047246">
    <property type="entry name" value="ThrRS_anticodon"/>
</dbReference>
<keyword evidence="9 13" id="KW-0694">RNA-binding</keyword>
<dbReference type="FunFam" id="3.30.930.10:FF:000002">
    <property type="entry name" value="Threonine--tRNA ligase"/>
    <property type="match status" value="1"/>
</dbReference>
<protein>
    <recommendedName>
        <fullName evidence="13">Threonine--tRNA ligase</fullName>
        <ecNumber evidence="13">6.1.1.3</ecNumber>
    </recommendedName>
    <alternativeName>
        <fullName evidence="13">Threonyl-tRNA synthetase</fullName>
        <shortName evidence="13">ThrRS</shortName>
    </alternativeName>
</protein>
<keyword evidence="18" id="KW-1185">Reference proteome</keyword>
<comment type="catalytic activity">
    <reaction evidence="12 13">
        <text>tRNA(Thr) + L-threonine + ATP = L-threonyl-tRNA(Thr) + AMP + diphosphate + H(+)</text>
        <dbReference type="Rhea" id="RHEA:24624"/>
        <dbReference type="Rhea" id="RHEA-COMP:9670"/>
        <dbReference type="Rhea" id="RHEA-COMP:9704"/>
        <dbReference type="ChEBI" id="CHEBI:15378"/>
        <dbReference type="ChEBI" id="CHEBI:30616"/>
        <dbReference type="ChEBI" id="CHEBI:33019"/>
        <dbReference type="ChEBI" id="CHEBI:57926"/>
        <dbReference type="ChEBI" id="CHEBI:78442"/>
        <dbReference type="ChEBI" id="CHEBI:78534"/>
        <dbReference type="ChEBI" id="CHEBI:456215"/>
        <dbReference type="EC" id="6.1.1.3"/>
    </reaction>
</comment>
<evidence type="ECO:0000313" key="18">
    <source>
        <dbReference type="Proteomes" id="UP000184368"/>
    </source>
</evidence>
<dbReference type="InterPro" id="IPR045864">
    <property type="entry name" value="aa-tRNA-synth_II/BPL/LPL"/>
</dbReference>
<evidence type="ECO:0000256" key="13">
    <source>
        <dbReference type="HAMAP-Rule" id="MF_00184"/>
    </source>
</evidence>
<dbReference type="InterPro" id="IPR006195">
    <property type="entry name" value="aa-tRNA-synth_II"/>
</dbReference>
<keyword evidence="5 13" id="KW-0479">Metal-binding</keyword>
<dbReference type="GO" id="GO:0005524">
    <property type="term" value="F:ATP binding"/>
    <property type="evidence" value="ECO:0007669"/>
    <property type="project" value="UniProtKB-UniRule"/>
</dbReference>
<feature type="binding site" evidence="13">
    <location>
        <position position="402"/>
    </location>
    <ligand>
        <name>Zn(2+)</name>
        <dbReference type="ChEBI" id="CHEBI:29105"/>
        <note>catalytic</note>
    </ligand>
</feature>
<dbReference type="FunFam" id="3.10.20.30:FF:000005">
    <property type="entry name" value="Threonine--tRNA ligase"/>
    <property type="match status" value="1"/>
</dbReference>
<keyword evidence="6 13" id="KW-0547">Nucleotide-binding</keyword>
<comment type="caution">
    <text evidence="13">Lacks conserved residue(s) required for the propagation of feature annotation.</text>
</comment>
<dbReference type="NCBIfam" id="TIGR00418">
    <property type="entry name" value="thrS"/>
    <property type="match status" value="1"/>
</dbReference>
<evidence type="ECO:0000256" key="7">
    <source>
        <dbReference type="ARBA" id="ARBA00022833"/>
    </source>
</evidence>
<dbReference type="PANTHER" id="PTHR11451">
    <property type="entry name" value="THREONINE-TRNA LIGASE"/>
    <property type="match status" value="1"/>
</dbReference>
<dbReference type="SUPFAM" id="SSF55681">
    <property type="entry name" value="Class II aaRS and biotin synthetases"/>
    <property type="match status" value="1"/>
</dbReference>
<dbReference type="GO" id="GO:0004829">
    <property type="term" value="F:threonine-tRNA ligase activity"/>
    <property type="evidence" value="ECO:0007669"/>
    <property type="project" value="UniProtKB-UniRule"/>
</dbReference>
<gene>
    <name evidence="13" type="primary">thrS</name>
    <name evidence="17" type="ORF">SAMN05444008_10280</name>
</gene>
<dbReference type="FunFam" id="3.40.50.800:FF:000001">
    <property type="entry name" value="Threonine--tRNA ligase"/>
    <property type="match status" value="1"/>
</dbReference>
<evidence type="ECO:0000256" key="9">
    <source>
        <dbReference type="ARBA" id="ARBA00022884"/>
    </source>
</evidence>
<evidence type="ECO:0000256" key="14">
    <source>
        <dbReference type="SAM" id="Coils"/>
    </source>
</evidence>
<evidence type="ECO:0000259" key="15">
    <source>
        <dbReference type="PROSITE" id="PS50862"/>
    </source>
</evidence>
<dbReference type="Pfam" id="PF02824">
    <property type="entry name" value="TGS"/>
    <property type="match status" value="1"/>
</dbReference>
<accession>A0A1M4UXP1</accession>
<dbReference type="GO" id="GO:0005737">
    <property type="term" value="C:cytoplasm"/>
    <property type="evidence" value="ECO:0007669"/>
    <property type="project" value="UniProtKB-SubCell"/>
</dbReference>
<dbReference type="CDD" id="cd00771">
    <property type="entry name" value="ThrRS_core"/>
    <property type="match status" value="1"/>
</dbReference>
<keyword evidence="7 13" id="KW-0862">Zinc</keyword>
<dbReference type="InterPro" id="IPR036621">
    <property type="entry name" value="Anticodon-bd_dom_sf"/>
</dbReference>
<dbReference type="Pfam" id="PF03129">
    <property type="entry name" value="HGTP_anticodon"/>
    <property type="match status" value="1"/>
</dbReference>
<dbReference type="InterPro" id="IPR033728">
    <property type="entry name" value="ThrRS_core"/>
</dbReference>
<sequence length="660" mass="75567">MWQGFVNFAPLKNLPHMIQIKFPDGAVRSYEAGVSALEVAKSISEGLARKVLAAEVNGEVWDATRPINEDSALKLLTWDDKGGQSTFWHSSAHLMAEAIESQFPGVKFWVGPAIENGFYYDVDLGGRTISEEDLKALEKKMNELAKQANSYERKAIPKAEAIAYFEEKGDEYKLDLLQNLTDGEITFYTQGAFTDLCRGPHIPNTGFIKAIKLTNISGAYWKGDEKNKMLTRIYGVTFPSQKQLDEYLAMVEEAKKRDHRKLGKELGIYTTNDDIGQGLIMWMPNGTVIIEELEKLAKETENEAGYKRVVTPHIAKENLYLTSGHLPYYADSMFPPMEMDGEKYYLKAMNCPHHHKIFDAEPKSYRDMPYRIAEYGTCYRYEQSGELFGLMRVRCLHMNDAHIYCTKEQFAEEFKAVNDMYLKYFKIFGIEKYVMRLSLHDPEKLGQKYINEPELWLETESMVREVLIEANIPFVEVKGEGAFYGPKIDVQIWSAIGREFTLATNQVDFAQPRRFKLSFTNMNNEPEVPLIIHRAPLGTHERFIGFLIEHYAGKFPTWIAPLQVKVLPISDKFMDYGKNVLKQLRKAGIRAELDERNEKIGKKIRDTELMKVPYMLVIGEKEASEGKVAIRRQGKGDMGVEDVQAFIGRVQQEITDRSSD</sequence>
<dbReference type="Proteomes" id="UP000184368">
    <property type="component" value="Unassembled WGS sequence"/>
</dbReference>
<keyword evidence="11 13" id="KW-0030">Aminoacyl-tRNA synthetase</keyword>
<dbReference type="Pfam" id="PF00587">
    <property type="entry name" value="tRNA-synt_2b"/>
    <property type="match status" value="1"/>
</dbReference>
<dbReference type="SUPFAM" id="SSF55186">
    <property type="entry name" value="ThrRS/AlaRS common domain"/>
    <property type="match status" value="1"/>
</dbReference>
<keyword evidence="10 13" id="KW-0648">Protein biosynthesis</keyword>
<evidence type="ECO:0000256" key="1">
    <source>
        <dbReference type="ARBA" id="ARBA00008226"/>
    </source>
</evidence>
<evidence type="ECO:0000256" key="12">
    <source>
        <dbReference type="ARBA" id="ARBA00049515"/>
    </source>
</evidence>
<dbReference type="AlphaFoldDB" id="A0A1M4UXP1"/>
<comment type="similarity">
    <text evidence="1 13">Belongs to the class-II aminoacyl-tRNA synthetase family.</text>
</comment>
<dbReference type="InterPro" id="IPR012675">
    <property type="entry name" value="Beta-grasp_dom_sf"/>
</dbReference>
<dbReference type="SUPFAM" id="SSF81271">
    <property type="entry name" value="TGS-like"/>
    <property type="match status" value="1"/>
</dbReference>
<dbReference type="InterPro" id="IPR002320">
    <property type="entry name" value="Thr-tRNA-ligase_IIa"/>
</dbReference>
<dbReference type="EMBL" id="FQUO01000002">
    <property type="protein sequence ID" value="SHE61494.1"/>
    <property type="molecule type" value="Genomic_DNA"/>
</dbReference>
<keyword evidence="8 13" id="KW-0067">ATP-binding</keyword>
<dbReference type="Gene3D" id="3.40.50.800">
    <property type="entry name" value="Anticodon-binding domain"/>
    <property type="match status" value="1"/>
</dbReference>
<dbReference type="GO" id="GO:0006435">
    <property type="term" value="P:threonyl-tRNA aminoacylation"/>
    <property type="evidence" value="ECO:0007669"/>
    <property type="project" value="UniProtKB-UniRule"/>
</dbReference>
<dbReference type="SUPFAM" id="SSF52954">
    <property type="entry name" value="Class II aaRS ABD-related"/>
    <property type="match status" value="1"/>
</dbReference>
<evidence type="ECO:0000256" key="5">
    <source>
        <dbReference type="ARBA" id="ARBA00022723"/>
    </source>
</evidence>
<comment type="subcellular location">
    <subcellularLocation>
        <location evidence="13">Cytoplasm</location>
    </subcellularLocation>
</comment>
<name>A0A1M4UXP1_9BACT</name>
<dbReference type="CDD" id="cd00860">
    <property type="entry name" value="ThrRS_anticodon"/>
    <property type="match status" value="1"/>
</dbReference>
<dbReference type="SMART" id="SM00863">
    <property type="entry name" value="tRNA_SAD"/>
    <property type="match status" value="1"/>
</dbReference>
<dbReference type="Pfam" id="PF07973">
    <property type="entry name" value="tRNA_SAD"/>
    <property type="match status" value="1"/>
</dbReference>
<dbReference type="STRING" id="1302690.BUE76_13300"/>
<feature type="binding site" evidence="13">
    <location>
        <position position="533"/>
    </location>
    <ligand>
        <name>Zn(2+)</name>
        <dbReference type="ChEBI" id="CHEBI:29105"/>
        <note>catalytic</note>
    </ligand>
</feature>
<feature type="binding site" evidence="13">
    <location>
        <position position="351"/>
    </location>
    <ligand>
        <name>Zn(2+)</name>
        <dbReference type="ChEBI" id="CHEBI:29105"/>
        <note>catalytic</note>
    </ligand>
</feature>
<dbReference type="InterPro" id="IPR004095">
    <property type="entry name" value="TGS"/>
</dbReference>
<dbReference type="HAMAP" id="MF_00184">
    <property type="entry name" value="Thr_tRNA_synth"/>
    <property type="match status" value="1"/>
</dbReference>
<evidence type="ECO:0000256" key="8">
    <source>
        <dbReference type="ARBA" id="ARBA00022840"/>
    </source>
</evidence>
<proteinExistence type="inferred from homology"/>
<comment type="subunit">
    <text evidence="13">Homodimer.</text>
</comment>
<dbReference type="InterPro" id="IPR012676">
    <property type="entry name" value="TGS-like"/>
</dbReference>
<dbReference type="GO" id="GO:0000049">
    <property type="term" value="F:tRNA binding"/>
    <property type="evidence" value="ECO:0007669"/>
    <property type="project" value="UniProtKB-KW"/>
</dbReference>
<keyword evidence="14" id="KW-0175">Coiled coil</keyword>
<keyword evidence="2 13" id="KW-0963">Cytoplasm</keyword>
<keyword evidence="3 13" id="KW-0820">tRNA-binding</keyword>
<dbReference type="InterPro" id="IPR004154">
    <property type="entry name" value="Anticodon-bd"/>
</dbReference>
<evidence type="ECO:0000259" key="16">
    <source>
        <dbReference type="PROSITE" id="PS51880"/>
    </source>
</evidence>
<dbReference type="Gene3D" id="3.30.930.10">
    <property type="entry name" value="Bira Bifunctional Protein, Domain 2"/>
    <property type="match status" value="1"/>
</dbReference>
<dbReference type="InterPro" id="IPR012947">
    <property type="entry name" value="tRNA_SAD"/>
</dbReference>
<feature type="domain" description="Aminoacyl-transfer RNA synthetases class-II family profile" evidence="15">
    <location>
        <begin position="258"/>
        <end position="556"/>
    </location>
</feature>
<dbReference type="Gene3D" id="3.30.54.20">
    <property type="match status" value="1"/>
</dbReference>
<dbReference type="PROSITE" id="PS51880">
    <property type="entry name" value="TGS"/>
    <property type="match status" value="1"/>
</dbReference>
<reference evidence="17 18" key="1">
    <citation type="submission" date="2016-11" db="EMBL/GenBank/DDBJ databases">
        <authorList>
            <person name="Jaros S."/>
            <person name="Januszkiewicz K."/>
            <person name="Wedrychowicz H."/>
        </authorList>
    </citation>
    <scope>NUCLEOTIDE SEQUENCE [LARGE SCALE GENOMIC DNA]</scope>
    <source>
        <strain evidence="17 18">DSM 26897</strain>
    </source>
</reference>
<evidence type="ECO:0000256" key="6">
    <source>
        <dbReference type="ARBA" id="ARBA00022741"/>
    </source>
</evidence>
<dbReference type="Gene3D" id="3.30.980.10">
    <property type="entry name" value="Threonyl-trna Synthetase, Chain A, domain 2"/>
    <property type="match status" value="1"/>
</dbReference>
<evidence type="ECO:0000256" key="3">
    <source>
        <dbReference type="ARBA" id="ARBA00022555"/>
    </source>
</evidence>
<dbReference type="Gene3D" id="3.10.20.30">
    <property type="match status" value="1"/>
</dbReference>
<dbReference type="PANTHER" id="PTHR11451:SF44">
    <property type="entry name" value="THREONINE--TRNA LIGASE, CHLOROPLASTIC_MITOCHONDRIAL 2"/>
    <property type="match status" value="1"/>
</dbReference>
<dbReference type="GO" id="GO:0046872">
    <property type="term" value="F:metal ion binding"/>
    <property type="evidence" value="ECO:0007669"/>
    <property type="project" value="UniProtKB-KW"/>
</dbReference>
<dbReference type="CDD" id="cd01667">
    <property type="entry name" value="TGS_ThrRS"/>
    <property type="match status" value="1"/>
</dbReference>
<dbReference type="InterPro" id="IPR018163">
    <property type="entry name" value="Thr/Ala-tRNA-synth_IIc_edit"/>
</dbReference>
<dbReference type="PRINTS" id="PR01047">
    <property type="entry name" value="TRNASYNTHTHR"/>
</dbReference>